<name>A0AAD6SRF4_9AGAR</name>
<feature type="region of interest" description="Disordered" evidence="1">
    <location>
        <begin position="291"/>
        <end position="350"/>
    </location>
</feature>
<dbReference type="Proteomes" id="UP001218188">
    <property type="component" value="Unassembled WGS sequence"/>
</dbReference>
<feature type="compositionally biased region" description="Pro residues" evidence="1">
    <location>
        <begin position="57"/>
        <end position="66"/>
    </location>
</feature>
<sequence length="350" mass="36906">MTPIGFTVTLASPTLSDLSPLANAPARTKHPASASNVKKPQSASAGNASATVQPLVSVPPPMPFPPQQSQDPYSAEFAMPEPPHEDNLSPDEQARRERVRAAARERQRKHRQLVKQRKMRELGMDMGNEIMGPGIDEVHYRVNAEGQYQQRQHAQTAQNEPPFPQGAHGGQTFATTLLAVLLELASLEPVIAEAWDRWDQGRRMRYDHPDGFPPGSVPPGAAAYPGPPPPGYPTPGPPPLSNPNPNANAGITNPHTNISNPHTPPQGSVPMNPEDFRARFQRAIGSAVPPFRADAFGNASGAGSEGAFQGGAGGEEGESPSAGGSSGGAQDAIDPHLGAGAGKEVEMKSE</sequence>
<feature type="compositionally biased region" description="Pro residues" evidence="1">
    <location>
        <begin position="225"/>
        <end position="242"/>
    </location>
</feature>
<organism evidence="2 3">
    <name type="scientific">Mycena alexandri</name>
    <dbReference type="NCBI Taxonomy" id="1745969"/>
    <lineage>
        <taxon>Eukaryota</taxon>
        <taxon>Fungi</taxon>
        <taxon>Dikarya</taxon>
        <taxon>Basidiomycota</taxon>
        <taxon>Agaricomycotina</taxon>
        <taxon>Agaricomycetes</taxon>
        <taxon>Agaricomycetidae</taxon>
        <taxon>Agaricales</taxon>
        <taxon>Marasmiineae</taxon>
        <taxon>Mycenaceae</taxon>
        <taxon>Mycena</taxon>
    </lineage>
</organism>
<accession>A0AAD6SRF4</accession>
<feature type="region of interest" description="Disordered" evidence="1">
    <location>
        <begin position="147"/>
        <end position="170"/>
    </location>
</feature>
<evidence type="ECO:0000313" key="2">
    <source>
        <dbReference type="EMBL" id="KAJ7032488.1"/>
    </source>
</evidence>
<feature type="compositionally biased region" description="Low complexity" evidence="1">
    <location>
        <begin position="147"/>
        <end position="158"/>
    </location>
</feature>
<reference evidence="2" key="1">
    <citation type="submission" date="2023-03" db="EMBL/GenBank/DDBJ databases">
        <title>Massive genome expansion in bonnet fungi (Mycena s.s.) driven by repeated elements and novel gene families across ecological guilds.</title>
        <authorList>
            <consortium name="Lawrence Berkeley National Laboratory"/>
            <person name="Harder C.B."/>
            <person name="Miyauchi S."/>
            <person name="Viragh M."/>
            <person name="Kuo A."/>
            <person name="Thoen E."/>
            <person name="Andreopoulos B."/>
            <person name="Lu D."/>
            <person name="Skrede I."/>
            <person name="Drula E."/>
            <person name="Henrissat B."/>
            <person name="Morin E."/>
            <person name="Kohler A."/>
            <person name="Barry K."/>
            <person name="LaButti K."/>
            <person name="Morin E."/>
            <person name="Salamov A."/>
            <person name="Lipzen A."/>
            <person name="Mereny Z."/>
            <person name="Hegedus B."/>
            <person name="Baldrian P."/>
            <person name="Stursova M."/>
            <person name="Weitz H."/>
            <person name="Taylor A."/>
            <person name="Grigoriev I.V."/>
            <person name="Nagy L.G."/>
            <person name="Martin F."/>
            <person name="Kauserud H."/>
        </authorList>
    </citation>
    <scope>NUCLEOTIDE SEQUENCE</scope>
    <source>
        <strain evidence="2">CBHHK200</strain>
    </source>
</reference>
<evidence type="ECO:0000313" key="3">
    <source>
        <dbReference type="Proteomes" id="UP001218188"/>
    </source>
</evidence>
<feature type="compositionally biased region" description="Basic and acidic residues" evidence="1">
    <location>
        <begin position="82"/>
        <end position="105"/>
    </location>
</feature>
<evidence type="ECO:0000256" key="1">
    <source>
        <dbReference type="SAM" id="MobiDB-lite"/>
    </source>
</evidence>
<keyword evidence="3" id="KW-1185">Reference proteome</keyword>
<comment type="caution">
    <text evidence="2">The sequence shown here is derived from an EMBL/GenBank/DDBJ whole genome shotgun (WGS) entry which is preliminary data.</text>
</comment>
<protein>
    <submittedName>
        <fullName evidence="2">Uncharacterized protein</fullName>
    </submittedName>
</protein>
<feature type="compositionally biased region" description="Polar residues" evidence="1">
    <location>
        <begin position="251"/>
        <end position="261"/>
    </location>
</feature>
<gene>
    <name evidence="2" type="ORF">C8F04DRAFT_1396542</name>
</gene>
<dbReference type="AlphaFoldDB" id="A0AAD6SRF4"/>
<feature type="compositionally biased region" description="Basic residues" evidence="1">
    <location>
        <begin position="106"/>
        <end position="115"/>
    </location>
</feature>
<feature type="region of interest" description="Disordered" evidence="1">
    <location>
        <begin position="1"/>
        <end position="115"/>
    </location>
</feature>
<feature type="region of interest" description="Disordered" evidence="1">
    <location>
        <begin position="206"/>
        <end position="273"/>
    </location>
</feature>
<proteinExistence type="predicted"/>
<feature type="compositionally biased region" description="Polar residues" evidence="1">
    <location>
        <begin position="33"/>
        <end position="51"/>
    </location>
</feature>
<dbReference type="EMBL" id="JARJCM010000072">
    <property type="protein sequence ID" value="KAJ7032488.1"/>
    <property type="molecule type" value="Genomic_DNA"/>
</dbReference>